<keyword evidence="1" id="KW-0732">Signal</keyword>
<evidence type="ECO:0000313" key="4">
    <source>
        <dbReference type="Proteomes" id="UP001596163"/>
    </source>
</evidence>
<feature type="signal peptide" evidence="1">
    <location>
        <begin position="1"/>
        <end position="18"/>
    </location>
</feature>
<reference evidence="4" key="1">
    <citation type="journal article" date="2019" name="Int. J. Syst. Evol. Microbiol.">
        <title>The Global Catalogue of Microorganisms (GCM) 10K type strain sequencing project: providing services to taxonomists for standard genome sequencing and annotation.</title>
        <authorList>
            <consortium name="The Broad Institute Genomics Platform"/>
            <consortium name="The Broad Institute Genome Sequencing Center for Infectious Disease"/>
            <person name="Wu L."/>
            <person name="Ma J."/>
        </authorList>
    </citation>
    <scope>NUCLEOTIDE SEQUENCE [LARGE SCALE GENOMIC DNA]</scope>
    <source>
        <strain evidence="4">CGMCC 1.7030</strain>
    </source>
</reference>
<evidence type="ECO:0000256" key="1">
    <source>
        <dbReference type="SAM" id="SignalP"/>
    </source>
</evidence>
<dbReference type="Pfam" id="PF14534">
    <property type="entry name" value="DUF4440"/>
    <property type="match status" value="1"/>
</dbReference>
<feature type="chain" id="PRO_5047303923" evidence="1">
    <location>
        <begin position="19"/>
        <end position="143"/>
    </location>
</feature>
<dbReference type="EMBL" id="JBHSKS010000023">
    <property type="protein sequence ID" value="MFC5193612.1"/>
    <property type="molecule type" value="Genomic_DNA"/>
</dbReference>
<feature type="domain" description="DUF4440" evidence="2">
    <location>
        <begin position="25"/>
        <end position="131"/>
    </location>
</feature>
<proteinExistence type="predicted"/>
<dbReference type="InterPro" id="IPR032710">
    <property type="entry name" value="NTF2-like_dom_sf"/>
</dbReference>
<organism evidence="3 4">
    <name type="scientific">Algoriphagus aquatilis</name>
    <dbReference type="NCBI Taxonomy" id="490186"/>
    <lineage>
        <taxon>Bacteria</taxon>
        <taxon>Pseudomonadati</taxon>
        <taxon>Bacteroidota</taxon>
        <taxon>Cytophagia</taxon>
        <taxon>Cytophagales</taxon>
        <taxon>Cyclobacteriaceae</taxon>
        <taxon>Algoriphagus</taxon>
    </lineage>
</organism>
<evidence type="ECO:0000313" key="3">
    <source>
        <dbReference type="EMBL" id="MFC5193612.1"/>
    </source>
</evidence>
<comment type="caution">
    <text evidence="3">The sequence shown here is derived from an EMBL/GenBank/DDBJ whole genome shotgun (WGS) entry which is preliminary data.</text>
</comment>
<evidence type="ECO:0000259" key="2">
    <source>
        <dbReference type="Pfam" id="PF14534"/>
    </source>
</evidence>
<gene>
    <name evidence="3" type="ORF">ACFPIK_17695</name>
</gene>
<dbReference type="Gene3D" id="3.10.450.50">
    <property type="match status" value="1"/>
</dbReference>
<name>A0ABW0C0V4_9BACT</name>
<sequence>MKAILIYFLLLLSIPAFSQSDTEIKEAVFQLRLAMLDENVEALRQLTSVNLDYGHSSGVIENQEEFLAVFASKKTDYQSWDISDLEVSMPNKDLAIVRHNVKASIVSNGNTNTLNIGLMMIWTREKGMWKLLARQAFRLPQPA</sequence>
<protein>
    <submittedName>
        <fullName evidence="3">Nuclear transport factor 2 family protein</fullName>
    </submittedName>
</protein>
<accession>A0ABW0C0V4</accession>
<dbReference type="RefSeq" id="WP_377917717.1">
    <property type="nucleotide sequence ID" value="NZ_JBHSKS010000023.1"/>
</dbReference>
<keyword evidence="4" id="KW-1185">Reference proteome</keyword>
<dbReference type="InterPro" id="IPR027843">
    <property type="entry name" value="DUF4440"/>
</dbReference>
<dbReference type="SUPFAM" id="SSF54427">
    <property type="entry name" value="NTF2-like"/>
    <property type="match status" value="1"/>
</dbReference>
<dbReference type="Proteomes" id="UP001596163">
    <property type="component" value="Unassembled WGS sequence"/>
</dbReference>